<accession>Q2L057</accession>
<proteinExistence type="predicted"/>
<feature type="signal peptide" evidence="1">
    <location>
        <begin position="1"/>
        <end position="34"/>
    </location>
</feature>
<dbReference type="AlphaFoldDB" id="Q2L057"/>
<dbReference type="STRING" id="360910.BAV1962"/>
<dbReference type="Gene3D" id="2.60.40.1090">
    <property type="entry name" value="Fimbrial-type adhesion domain"/>
    <property type="match status" value="1"/>
</dbReference>
<dbReference type="Proteomes" id="UP000001977">
    <property type="component" value="Chromosome"/>
</dbReference>
<dbReference type="InterPro" id="IPR008966">
    <property type="entry name" value="Adhesion_dom_sf"/>
</dbReference>
<gene>
    <name evidence="2" type="primary">fimD</name>
    <name evidence="2" type="synonym">fhaE</name>
    <name evidence="2" type="ordered locus">BAV1962</name>
</gene>
<evidence type="ECO:0000256" key="1">
    <source>
        <dbReference type="SAM" id="SignalP"/>
    </source>
</evidence>
<dbReference type="EMBL" id="AM167904">
    <property type="protein sequence ID" value="CAJ49571.1"/>
    <property type="molecule type" value="Genomic_DNA"/>
</dbReference>
<reference evidence="2 3" key="1">
    <citation type="journal article" date="2006" name="J. Bacteriol.">
        <title>Comparison of the genome sequence of the poultry pathogen Bordetella avium with those of B. bronchiseptica, B. pertussis, and B. parapertussis reveals extensive diversity in surface structures associated with host interaction.</title>
        <authorList>
            <person name="Sebaihia M."/>
            <person name="Preston A."/>
            <person name="Maskell D.J."/>
            <person name="Kuzmiak H."/>
            <person name="Connell T.D."/>
            <person name="King N.D."/>
            <person name="Orndorff P.E."/>
            <person name="Miyamoto D.M."/>
            <person name="Thomson N.R."/>
            <person name="Harris D."/>
            <person name="Goble A."/>
            <person name="Lord A."/>
            <person name="Murphy L."/>
            <person name="Quail M.A."/>
            <person name="Rutter S."/>
            <person name="Squares R."/>
            <person name="Squares S."/>
            <person name="Woodward J."/>
            <person name="Parkhill J."/>
            <person name="Temple L.M."/>
        </authorList>
    </citation>
    <scope>NUCLEOTIDE SEQUENCE [LARGE SCALE GENOMIC DNA]</scope>
    <source>
        <strain evidence="2 3">197N</strain>
    </source>
</reference>
<evidence type="ECO:0000313" key="3">
    <source>
        <dbReference type="Proteomes" id="UP000001977"/>
    </source>
</evidence>
<dbReference type="SUPFAM" id="SSF49401">
    <property type="entry name" value="Bacterial adhesins"/>
    <property type="match status" value="1"/>
</dbReference>
<protein>
    <submittedName>
        <fullName evidence="2">Fimbrial adhesin</fullName>
    </submittedName>
</protein>
<dbReference type="GO" id="GO:0009289">
    <property type="term" value="C:pilus"/>
    <property type="evidence" value="ECO:0007669"/>
    <property type="project" value="InterPro"/>
</dbReference>
<dbReference type="InterPro" id="IPR036937">
    <property type="entry name" value="Adhesion_dom_fimbrial_sf"/>
</dbReference>
<keyword evidence="3" id="KW-1185">Reference proteome</keyword>
<keyword evidence="1" id="KW-0732">Signal</keyword>
<evidence type="ECO:0000313" key="2">
    <source>
        <dbReference type="EMBL" id="CAJ49571.1"/>
    </source>
</evidence>
<dbReference type="eggNOG" id="COG3539">
    <property type="taxonomic scope" value="Bacteria"/>
</dbReference>
<name>Q2L057_BORA1</name>
<dbReference type="GO" id="GO:0007155">
    <property type="term" value="P:cell adhesion"/>
    <property type="evidence" value="ECO:0007669"/>
    <property type="project" value="InterPro"/>
</dbReference>
<sequence length="374" mass="40317">MNILFLIKRCGRTWAWFCLSLLMLGMLGARGAHAQVTNPDIQESRCTPLSIPSPSGTPIRSTPGSKVGELFSHVTVGTVYVNCYIQVAEPSSLYDEFQSGLNDVTLVLRPGAGFTMDPATSTLIIPQLENYGFGLHIADSKGGALPIDSEGKGGWVLGTAEYLTDVNPIPMAVEAGKIAISYQPIQTRPAVRVGTGRIGNYNDLMVVQLVLNYGEPGAVVLAETPVSFDLTASLRFRVEGCSYNNIVKRLANARRADFTGIGTVLADSPFDLALECYGDGPVNLSIKPGFPYDSVPGVGLGDAADTRGVGIQLMDGSSGEHPWDFSQRRDLKSQLVADSYSHISVPLRARYYQTKRDVTTGPIEVIYTVTLNYD</sequence>
<organism evidence="2 3">
    <name type="scientific">Bordetella avium (strain 197N)</name>
    <dbReference type="NCBI Taxonomy" id="360910"/>
    <lineage>
        <taxon>Bacteria</taxon>
        <taxon>Pseudomonadati</taxon>
        <taxon>Pseudomonadota</taxon>
        <taxon>Betaproteobacteria</taxon>
        <taxon>Burkholderiales</taxon>
        <taxon>Alcaligenaceae</taxon>
        <taxon>Bordetella</taxon>
    </lineage>
</organism>
<dbReference type="KEGG" id="bav:BAV1962"/>
<dbReference type="HOGENOM" id="CLU_854357_0_0_4"/>
<feature type="chain" id="PRO_5004211858" evidence="1">
    <location>
        <begin position="35"/>
        <end position="374"/>
    </location>
</feature>